<dbReference type="SMART" id="SM00862">
    <property type="entry name" value="Trans_reg_C"/>
    <property type="match status" value="1"/>
</dbReference>
<dbReference type="SUPFAM" id="SSF52172">
    <property type="entry name" value="CheY-like"/>
    <property type="match status" value="1"/>
</dbReference>
<protein>
    <submittedName>
        <fullName evidence="4">KDP operon transcriptional regulatory protein KdpE</fullName>
    </submittedName>
</protein>
<evidence type="ECO:0000259" key="2">
    <source>
        <dbReference type="PROSITE" id="PS50110"/>
    </source>
</evidence>
<keyword evidence="1" id="KW-0238">DNA-binding</keyword>
<dbReference type="GO" id="GO:0006355">
    <property type="term" value="P:regulation of DNA-templated transcription"/>
    <property type="evidence" value="ECO:0007669"/>
    <property type="project" value="InterPro"/>
</dbReference>
<name>A0A645I797_9ZZZZ</name>
<dbReference type="PROSITE" id="PS51755">
    <property type="entry name" value="OMPR_PHOB"/>
    <property type="match status" value="1"/>
</dbReference>
<feature type="domain" description="OmpR/PhoB-type" evidence="3">
    <location>
        <begin position="73"/>
        <end position="172"/>
    </location>
</feature>
<sequence>MDGLKIIKEVRSYSSIPIIIISARTYEREKVEALDLGADDYITKPFGSSELMARIRTSLRHANKVLTKETGSQTVFKTGDLLMDFENRRVFVGEKEVHLTLIEYKILVLFAKYVGRVLTYEYIINSVWGNYAQKNSQLLRVNMANIRHKIEENPGEPIYIKTEVGIGYRMIDYN</sequence>
<gene>
    <name evidence="4" type="primary">kdpE_46</name>
    <name evidence="4" type="ORF">SDC9_194796</name>
</gene>
<dbReference type="InterPro" id="IPR001789">
    <property type="entry name" value="Sig_transdc_resp-reg_receiver"/>
</dbReference>
<feature type="domain" description="Response regulatory" evidence="2">
    <location>
        <begin position="1"/>
        <end position="59"/>
    </location>
</feature>
<dbReference type="Gene3D" id="3.40.50.2300">
    <property type="match status" value="1"/>
</dbReference>
<organism evidence="4">
    <name type="scientific">bioreactor metagenome</name>
    <dbReference type="NCBI Taxonomy" id="1076179"/>
    <lineage>
        <taxon>unclassified sequences</taxon>
        <taxon>metagenomes</taxon>
        <taxon>ecological metagenomes</taxon>
    </lineage>
</organism>
<comment type="caution">
    <text evidence="4">The sequence shown here is derived from an EMBL/GenBank/DDBJ whole genome shotgun (WGS) entry which is preliminary data.</text>
</comment>
<accession>A0A645I797</accession>
<dbReference type="Pfam" id="PF00486">
    <property type="entry name" value="Trans_reg_C"/>
    <property type="match status" value="1"/>
</dbReference>
<reference evidence="4" key="1">
    <citation type="submission" date="2019-08" db="EMBL/GenBank/DDBJ databases">
        <authorList>
            <person name="Kucharzyk K."/>
            <person name="Murdoch R.W."/>
            <person name="Higgins S."/>
            <person name="Loffler F."/>
        </authorList>
    </citation>
    <scope>NUCLEOTIDE SEQUENCE</scope>
</reference>
<dbReference type="PANTHER" id="PTHR48111">
    <property type="entry name" value="REGULATOR OF RPOS"/>
    <property type="match status" value="1"/>
</dbReference>
<dbReference type="InterPro" id="IPR036388">
    <property type="entry name" value="WH-like_DNA-bd_sf"/>
</dbReference>
<dbReference type="Pfam" id="PF00072">
    <property type="entry name" value="Response_reg"/>
    <property type="match status" value="1"/>
</dbReference>
<dbReference type="SUPFAM" id="SSF46894">
    <property type="entry name" value="C-terminal effector domain of the bipartite response regulators"/>
    <property type="match status" value="1"/>
</dbReference>
<dbReference type="PROSITE" id="PS50110">
    <property type="entry name" value="RESPONSE_REGULATORY"/>
    <property type="match status" value="1"/>
</dbReference>
<dbReference type="AlphaFoldDB" id="A0A645I797"/>
<dbReference type="GO" id="GO:0000156">
    <property type="term" value="F:phosphorelay response regulator activity"/>
    <property type="evidence" value="ECO:0007669"/>
    <property type="project" value="TreeGrafter"/>
</dbReference>
<dbReference type="InterPro" id="IPR001867">
    <property type="entry name" value="OmpR/PhoB-type_DNA-bd"/>
</dbReference>
<dbReference type="InterPro" id="IPR011006">
    <property type="entry name" value="CheY-like_superfamily"/>
</dbReference>
<evidence type="ECO:0000313" key="4">
    <source>
        <dbReference type="EMBL" id="MPN47195.1"/>
    </source>
</evidence>
<evidence type="ECO:0000256" key="1">
    <source>
        <dbReference type="ARBA" id="ARBA00023125"/>
    </source>
</evidence>
<dbReference type="CDD" id="cd00383">
    <property type="entry name" value="trans_reg_C"/>
    <property type="match status" value="1"/>
</dbReference>
<dbReference type="PANTHER" id="PTHR48111:SF50">
    <property type="entry name" value="KDP OPERON TRANSCRIPTIONAL REGULATORY PROTEIN KDPE"/>
    <property type="match status" value="1"/>
</dbReference>
<dbReference type="EMBL" id="VSSQ01108513">
    <property type="protein sequence ID" value="MPN47195.1"/>
    <property type="molecule type" value="Genomic_DNA"/>
</dbReference>
<dbReference type="GO" id="GO:0032993">
    <property type="term" value="C:protein-DNA complex"/>
    <property type="evidence" value="ECO:0007669"/>
    <property type="project" value="TreeGrafter"/>
</dbReference>
<dbReference type="GO" id="GO:0005829">
    <property type="term" value="C:cytosol"/>
    <property type="evidence" value="ECO:0007669"/>
    <property type="project" value="TreeGrafter"/>
</dbReference>
<dbReference type="Gene3D" id="1.10.10.10">
    <property type="entry name" value="Winged helix-like DNA-binding domain superfamily/Winged helix DNA-binding domain"/>
    <property type="match status" value="1"/>
</dbReference>
<dbReference type="GO" id="GO:0000976">
    <property type="term" value="F:transcription cis-regulatory region binding"/>
    <property type="evidence" value="ECO:0007669"/>
    <property type="project" value="TreeGrafter"/>
</dbReference>
<proteinExistence type="predicted"/>
<dbReference type="InterPro" id="IPR016032">
    <property type="entry name" value="Sig_transdc_resp-reg_C-effctor"/>
</dbReference>
<dbReference type="InterPro" id="IPR039420">
    <property type="entry name" value="WalR-like"/>
</dbReference>
<evidence type="ECO:0000259" key="3">
    <source>
        <dbReference type="PROSITE" id="PS51755"/>
    </source>
</evidence>